<reference evidence="3 4" key="1">
    <citation type="submission" date="2020-10" db="EMBL/GenBank/DDBJ databases">
        <title>Genome sequencing of Massilia sp. LPB0304.</title>
        <authorList>
            <person name="Kim J."/>
        </authorList>
    </citation>
    <scope>NUCLEOTIDE SEQUENCE [LARGE SCALE GENOMIC DNA]</scope>
    <source>
        <strain evidence="3 4">LPB0304</strain>
    </source>
</reference>
<dbReference type="InterPro" id="IPR029052">
    <property type="entry name" value="Metallo-depent_PP-like"/>
</dbReference>
<organism evidence="3 4">
    <name type="scientific">Massilia litorea</name>
    <dbReference type="NCBI Taxonomy" id="2769491"/>
    <lineage>
        <taxon>Bacteria</taxon>
        <taxon>Pseudomonadati</taxon>
        <taxon>Pseudomonadota</taxon>
        <taxon>Betaproteobacteria</taxon>
        <taxon>Burkholderiales</taxon>
        <taxon>Oxalobacteraceae</taxon>
        <taxon>Telluria group</taxon>
        <taxon>Massilia</taxon>
    </lineage>
</organism>
<keyword evidence="4" id="KW-1185">Reference proteome</keyword>
<accession>A0A7L9U377</accession>
<evidence type="ECO:0000313" key="4">
    <source>
        <dbReference type="Proteomes" id="UP000593875"/>
    </source>
</evidence>
<evidence type="ECO:0000259" key="2">
    <source>
        <dbReference type="SMART" id="SM00854"/>
    </source>
</evidence>
<gene>
    <name evidence="3" type="ORF">LPB04_16065</name>
</gene>
<dbReference type="KEGG" id="mlir:LPB04_16065"/>
<dbReference type="PANTHER" id="PTHR33393">
    <property type="entry name" value="POLYGLUTAMINE SYNTHESIS ACCESSORY PROTEIN RV0574C-RELATED"/>
    <property type="match status" value="1"/>
</dbReference>
<dbReference type="SMART" id="SM00854">
    <property type="entry name" value="PGA_cap"/>
    <property type="match status" value="1"/>
</dbReference>
<dbReference type="Gene3D" id="3.60.21.10">
    <property type="match status" value="1"/>
</dbReference>
<evidence type="ECO:0000256" key="1">
    <source>
        <dbReference type="ARBA" id="ARBA00005662"/>
    </source>
</evidence>
<dbReference type="Pfam" id="PF09587">
    <property type="entry name" value="PGA_cap"/>
    <property type="match status" value="1"/>
</dbReference>
<proteinExistence type="inferred from homology"/>
<evidence type="ECO:0000313" key="3">
    <source>
        <dbReference type="EMBL" id="QOL48476.1"/>
    </source>
</evidence>
<dbReference type="Proteomes" id="UP000593875">
    <property type="component" value="Chromosome"/>
</dbReference>
<dbReference type="InterPro" id="IPR052169">
    <property type="entry name" value="CW_Biosynth-Accessory"/>
</dbReference>
<sequence length="385" mass="41880">MPTQARPGGITLFLCGDLMTGRGIDQVLPHPGKPRLFEPWMRSALGYVQLAEETNGPIGRPVDFAYIWGDALDALRRTGPDLRIVNLETAVTASKDAWPGKGIHYRMHPANLPCLAAAGIDCCVLANNHVLDWGTQGLKETLDSLRRAGIATAGAGLDEAGAAAPALLDVPGKGRVWVFAWAMEDSGVPADWRAGPSRPGVNLLPDLGARSLESIAQQTRAAKRAGDLVLASIHWGGNWDFGISPQQRDFAHGLIDVAAVDLVHGHSSHHVKGIEIYCDKPILYGCGDLLNDYEGIRGHEQFRGDLALMYFPTLDEGRLTRFAITPTQIRHFRVNAAPESGVRWLVETLNRECRQFGTRVDRLGGPDLLLVRDPARVRSCGSCQR</sequence>
<protein>
    <submittedName>
        <fullName evidence="3">CapA family protein</fullName>
    </submittedName>
</protein>
<dbReference type="EMBL" id="CP062941">
    <property type="protein sequence ID" value="QOL48476.1"/>
    <property type="molecule type" value="Genomic_DNA"/>
</dbReference>
<dbReference type="CDD" id="cd07381">
    <property type="entry name" value="MPP_CapA"/>
    <property type="match status" value="1"/>
</dbReference>
<dbReference type="AlphaFoldDB" id="A0A7L9U377"/>
<feature type="domain" description="Capsule synthesis protein CapA" evidence="2">
    <location>
        <begin position="11"/>
        <end position="293"/>
    </location>
</feature>
<dbReference type="SUPFAM" id="SSF56300">
    <property type="entry name" value="Metallo-dependent phosphatases"/>
    <property type="match status" value="1"/>
</dbReference>
<dbReference type="InterPro" id="IPR019079">
    <property type="entry name" value="Capsule_synth_CapA"/>
</dbReference>
<dbReference type="RefSeq" id="WP_193685519.1">
    <property type="nucleotide sequence ID" value="NZ_CP062941.1"/>
</dbReference>
<name>A0A7L9U377_9BURK</name>
<dbReference type="PANTHER" id="PTHR33393:SF11">
    <property type="entry name" value="POLYGLUTAMINE SYNTHESIS ACCESSORY PROTEIN RV0574C-RELATED"/>
    <property type="match status" value="1"/>
</dbReference>
<comment type="similarity">
    <text evidence="1">Belongs to the CapA family.</text>
</comment>